<proteinExistence type="predicted"/>
<reference evidence="1 2" key="1">
    <citation type="submission" date="2019-02" db="EMBL/GenBank/DDBJ databases">
        <title>Deep-cultivation of Planctomycetes and their phenomic and genomic characterization uncovers novel biology.</title>
        <authorList>
            <person name="Wiegand S."/>
            <person name="Jogler M."/>
            <person name="Boedeker C."/>
            <person name="Pinto D."/>
            <person name="Vollmers J."/>
            <person name="Rivas-Marin E."/>
            <person name="Kohn T."/>
            <person name="Peeters S.H."/>
            <person name="Heuer A."/>
            <person name="Rast P."/>
            <person name="Oberbeckmann S."/>
            <person name="Bunk B."/>
            <person name="Jeske O."/>
            <person name="Meyerdierks A."/>
            <person name="Storesund J.E."/>
            <person name="Kallscheuer N."/>
            <person name="Luecker S."/>
            <person name="Lage O.M."/>
            <person name="Pohl T."/>
            <person name="Merkel B.J."/>
            <person name="Hornburger P."/>
            <person name="Mueller R.-W."/>
            <person name="Bruemmer F."/>
            <person name="Labrenz M."/>
            <person name="Spormann A.M."/>
            <person name="Op den Camp H."/>
            <person name="Overmann J."/>
            <person name="Amann R."/>
            <person name="Jetten M.S.M."/>
            <person name="Mascher T."/>
            <person name="Medema M.H."/>
            <person name="Devos D.P."/>
            <person name="Kaster A.-K."/>
            <person name="Ovreas L."/>
            <person name="Rohde M."/>
            <person name="Galperin M.Y."/>
            <person name="Jogler C."/>
        </authorList>
    </citation>
    <scope>NUCLEOTIDE SEQUENCE [LARGE SCALE GENOMIC DNA]</scope>
    <source>
        <strain evidence="1 2">Pla163</strain>
    </source>
</reference>
<name>A0A518CZX8_9BACT</name>
<organism evidence="1 2">
    <name type="scientific">Rohdeia mirabilis</name>
    <dbReference type="NCBI Taxonomy" id="2528008"/>
    <lineage>
        <taxon>Bacteria</taxon>
        <taxon>Pseudomonadati</taxon>
        <taxon>Planctomycetota</taxon>
        <taxon>Planctomycetia</taxon>
        <taxon>Planctomycetia incertae sedis</taxon>
        <taxon>Rohdeia</taxon>
    </lineage>
</organism>
<dbReference type="AlphaFoldDB" id="A0A518CZX8"/>
<protein>
    <submittedName>
        <fullName evidence="1">Uncharacterized protein</fullName>
    </submittedName>
</protein>
<evidence type="ECO:0000313" key="2">
    <source>
        <dbReference type="Proteomes" id="UP000319342"/>
    </source>
</evidence>
<dbReference type="RefSeq" id="WP_145186930.1">
    <property type="nucleotide sequence ID" value="NZ_CP036290.1"/>
</dbReference>
<evidence type="ECO:0000313" key="1">
    <source>
        <dbReference type="EMBL" id="QDU84778.1"/>
    </source>
</evidence>
<sequence length="184" mass="20318">MIRRLRSWHRASVVLLAFATAAGLVWATGDRLDASAWTNDTAAAAEFLEDVVRDGAFGDDVEFTWQPVASQDAPSRRLRIAYHGSVRAQEESSSVSNWYEVDPASVADLGVTLLYRTFERPSLGGRPPADAELFGRASDDGRSIAYSTSTTHRPCWLVLYELEKAEIVATFELPATPAQPQWPF</sequence>
<dbReference type="Proteomes" id="UP000319342">
    <property type="component" value="Chromosome"/>
</dbReference>
<gene>
    <name evidence="1" type="ORF">Pla163_18920</name>
</gene>
<dbReference type="EMBL" id="CP036290">
    <property type="protein sequence ID" value="QDU84778.1"/>
    <property type="molecule type" value="Genomic_DNA"/>
</dbReference>
<accession>A0A518CZX8</accession>
<keyword evidence="2" id="KW-1185">Reference proteome</keyword>